<dbReference type="SUPFAM" id="SSF56784">
    <property type="entry name" value="HAD-like"/>
    <property type="match status" value="1"/>
</dbReference>
<dbReference type="InterPro" id="IPR023198">
    <property type="entry name" value="PGP-like_dom2"/>
</dbReference>
<organism evidence="1">
    <name type="scientific">Scrofimicrobium appendicitidis</name>
    <dbReference type="NCBI Taxonomy" id="3079930"/>
    <lineage>
        <taxon>Bacteria</taxon>
        <taxon>Bacillati</taxon>
        <taxon>Actinomycetota</taxon>
        <taxon>Actinomycetes</taxon>
        <taxon>Actinomycetales</taxon>
        <taxon>Actinomycetaceae</taxon>
        <taxon>Scrofimicrobium</taxon>
    </lineage>
</organism>
<dbReference type="Pfam" id="PF00702">
    <property type="entry name" value="Hydrolase"/>
    <property type="match status" value="1"/>
</dbReference>
<reference evidence="1" key="1">
    <citation type="submission" date="2023-11" db="EMBL/GenBank/DDBJ databases">
        <title>Scrofimicrobium hongkongense sp. nov., isolated from a patient with peritonitis.</title>
        <authorList>
            <person name="Lao H.Y."/>
            <person name="Wong A.Y.P."/>
            <person name="Ng T.L."/>
            <person name="Wong R.Y.L."/>
            <person name="Yau M.C.Y."/>
            <person name="Lam J.Y.W."/>
            <person name="Siu G.K.H."/>
        </authorList>
    </citation>
    <scope>NUCLEOTIDE SEQUENCE</scope>
    <source>
        <strain evidence="1">R131</strain>
    </source>
</reference>
<dbReference type="SFLD" id="SFLDS00003">
    <property type="entry name" value="Haloacid_Dehalogenase"/>
    <property type="match status" value="1"/>
</dbReference>
<dbReference type="KEGG" id="sapp:SAC06_06365"/>
<dbReference type="InterPro" id="IPR006439">
    <property type="entry name" value="HAD-SF_hydro_IA"/>
</dbReference>
<gene>
    <name evidence="1" type="ORF">SAC06_06365</name>
</gene>
<dbReference type="SFLD" id="SFLDG01129">
    <property type="entry name" value="C1.5:_HAD__Beta-PGM__Phosphata"/>
    <property type="match status" value="1"/>
</dbReference>
<dbReference type="InterPro" id="IPR023214">
    <property type="entry name" value="HAD_sf"/>
</dbReference>
<dbReference type="NCBIfam" id="TIGR01509">
    <property type="entry name" value="HAD-SF-IA-v3"/>
    <property type="match status" value="1"/>
</dbReference>
<dbReference type="EMBL" id="CP138335">
    <property type="protein sequence ID" value="XBW07273.1"/>
    <property type="molecule type" value="Genomic_DNA"/>
</dbReference>
<evidence type="ECO:0000313" key="1">
    <source>
        <dbReference type="EMBL" id="XBW07273.1"/>
    </source>
</evidence>
<dbReference type="Gene3D" id="3.40.50.1000">
    <property type="entry name" value="HAD superfamily/HAD-like"/>
    <property type="match status" value="1"/>
</dbReference>
<protein>
    <submittedName>
        <fullName evidence="1">HAD family phosphatase</fullName>
    </submittedName>
</protein>
<sequence>MALLFDLDGTLVETEPLWQRVQQQIVESLGGEWSLALNQRLIGNGLMTGSQILREATGTSVSVETIAQLVLDRMAEALAAGEALARPGADAAFVLARRLGLATAVVTSSYRVLAEPALRALPDAHPDALVTGEMVTRAKPDPEGYLLAARTLGVPIEQCVVVEDSAIGVEAALASGAHAVAVPNHTPIPTDPRLTVLGSLEDLTEDFLAQLLGPIWLTRAKSSSAAGGI</sequence>
<dbReference type="RefSeq" id="WP_350257479.1">
    <property type="nucleotide sequence ID" value="NZ_CP138335.1"/>
</dbReference>
<name>A0AAU7V4P1_9ACTO</name>
<dbReference type="PANTHER" id="PTHR18901:SF38">
    <property type="entry name" value="PSEUDOURIDINE-5'-PHOSPHATASE"/>
    <property type="match status" value="1"/>
</dbReference>
<accession>A0AAU7V4P1</accession>
<dbReference type="InterPro" id="IPR036412">
    <property type="entry name" value="HAD-like_sf"/>
</dbReference>
<dbReference type="Gene3D" id="1.10.150.240">
    <property type="entry name" value="Putative phosphatase, domain 2"/>
    <property type="match status" value="1"/>
</dbReference>
<dbReference type="AlphaFoldDB" id="A0AAU7V4P1"/>
<proteinExistence type="predicted"/>
<dbReference type="PANTHER" id="PTHR18901">
    <property type="entry name" value="2-DEOXYGLUCOSE-6-PHOSPHATE PHOSPHATASE 2"/>
    <property type="match status" value="1"/>
</dbReference>
<dbReference type="CDD" id="cd07505">
    <property type="entry name" value="HAD_BPGM-like"/>
    <property type="match status" value="1"/>
</dbReference>